<dbReference type="Proteomes" id="UP000824107">
    <property type="component" value="Unassembled WGS sequence"/>
</dbReference>
<dbReference type="AlphaFoldDB" id="A0A9D1SBP8"/>
<protein>
    <submittedName>
        <fullName evidence="1">Uncharacterized protein</fullName>
    </submittedName>
</protein>
<sequence>MKRKETDILNRFYKDCGMELFKLRTEHKLNLIKLSHKTLIPAAKLDLIERGECREPWTLCKLVAFYGKLIHIKLTE</sequence>
<comment type="caution">
    <text evidence="1">The sequence shown here is derived from an EMBL/GenBank/DDBJ whole genome shotgun (WGS) entry which is preliminary data.</text>
</comment>
<evidence type="ECO:0000313" key="2">
    <source>
        <dbReference type="Proteomes" id="UP000824107"/>
    </source>
</evidence>
<name>A0A9D1SBP8_9PROT</name>
<reference evidence="1" key="1">
    <citation type="submission" date="2020-10" db="EMBL/GenBank/DDBJ databases">
        <authorList>
            <person name="Gilroy R."/>
        </authorList>
    </citation>
    <scope>NUCLEOTIDE SEQUENCE</scope>
    <source>
        <strain evidence="1">ChiW3-316</strain>
    </source>
</reference>
<accession>A0A9D1SBP8</accession>
<dbReference type="EMBL" id="DVNC01000042">
    <property type="protein sequence ID" value="HIU53723.1"/>
    <property type="molecule type" value="Genomic_DNA"/>
</dbReference>
<gene>
    <name evidence="1" type="ORF">IAD20_06550</name>
</gene>
<reference evidence="1" key="2">
    <citation type="journal article" date="2021" name="PeerJ">
        <title>Extensive microbial diversity within the chicken gut microbiome revealed by metagenomics and culture.</title>
        <authorList>
            <person name="Gilroy R."/>
            <person name="Ravi A."/>
            <person name="Getino M."/>
            <person name="Pursley I."/>
            <person name="Horton D.L."/>
            <person name="Alikhan N.F."/>
            <person name="Baker D."/>
            <person name="Gharbi K."/>
            <person name="Hall N."/>
            <person name="Watson M."/>
            <person name="Adriaenssens E.M."/>
            <person name="Foster-Nyarko E."/>
            <person name="Jarju S."/>
            <person name="Secka A."/>
            <person name="Antonio M."/>
            <person name="Oren A."/>
            <person name="Chaudhuri R.R."/>
            <person name="La Ragione R."/>
            <person name="Hildebrand F."/>
            <person name="Pallen M.J."/>
        </authorList>
    </citation>
    <scope>NUCLEOTIDE SEQUENCE</scope>
    <source>
        <strain evidence="1">ChiW3-316</strain>
    </source>
</reference>
<proteinExistence type="predicted"/>
<evidence type="ECO:0000313" key="1">
    <source>
        <dbReference type="EMBL" id="HIU53723.1"/>
    </source>
</evidence>
<organism evidence="1 2">
    <name type="scientific">Candidatus Scatocola faecipullorum</name>
    <dbReference type="NCBI Taxonomy" id="2840917"/>
    <lineage>
        <taxon>Bacteria</taxon>
        <taxon>Pseudomonadati</taxon>
        <taxon>Pseudomonadota</taxon>
        <taxon>Alphaproteobacteria</taxon>
        <taxon>Rhodospirillales</taxon>
        <taxon>Rhodospirillaceae</taxon>
        <taxon>Rhodospirillaceae incertae sedis</taxon>
        <taxon>Candidatus Scatocola</taxon>
    </lineage>
</organism>